<dbReference type="PANTHER" id="PTHR23131:SF4">
    <property type="entry name" value="METALLO-BETA-LACTAMASE SUPERFAMILY POTEIN"/>
    <property type="match status" value="1"/>
</dbReference>
<organism evidence="2 5">
    <name type="scientific">Allgaiera indica</name>
    <dbReference type="NCBI Taxonomy" id="765699"/>
    <lineage>
        <taxon>Bacteria</taxon>
        <taxon>Pseudomonadati</taxon>
        <taxon>Pseudomonadota</taxon>
        <taxon>Alphaproteobacteria</taxon>
        <taxon>Rhodobacterales</taxon>
        <taxon>Paracoccaceae</taxon>
        <taxon>Allgaiera</taxon>
    </lineage>
</organism>
<dbReference type="EMBL" id="BNAB01000003">
    <property type="protein sequence ID" value="GHE00166.1"/>
    <property type="molecule type" value="Genomic_DNA"/>
</dbReference>
<dbReference type="InterPro" id="IPR036388">
    <property type="entry name" value="WH-like_DNA-bd_sf"/>
</dbReference>
<dbReference type="Gene3D" id="1.10.10.10">
    <property type="entry name" value="Winged helix-like DNA-binding domain superfamily/Winged helix DNA-binding domain"/>
    <property type="match status" value="1"/>
</dbReference>
<dbReference type="PANTHER" id="PTHR23131">
    <property type="entry name" value="ENDORIBONUCLEASE LACTB2"/>
    <property type="match status" value="1"/>
</dbReference>
<dbReference type="EMBL" id="FNOB01000003">
    <property type="protein sequence ID" value="SDW36002.1"/>
    <property type="molecule type" value="Genomic_DNA"/>
</dbReference>
<proteinExistence type="predicted"/>
<dbReference type="InterPro" id="IPR001279">
    <property type="entry name" value="Metallo-B-lactamas"/>
</dbReference>
<reference evidence="2" key="3">
    <citation type="submission" date="2023-06" db="EMBL/GenBank/DDBJ databases">
        <authorList>
            <person name="Sun Q."/>
            <person name="Zhou Y."/>
        </authorList>
    </citation>
    <scope>NUCLEOTIDE SEQUENCE</scope>
    <source>
        <strain evidence="2">CGMCC 1.10859</strain>
    </source>
</reference>
<evidence type="ECO:0000259" key="1">
    <source>
        <dbReference type="SMART" id="SM00849"/>
    </source>
</evidence>
<protein>
    <submittedName>
        <fullName evidence="3">Glyoxylase, beta-lactamase superfamily II</fullName>
    </submittedName>
    <submittedName>
        <fullName evidence="2">MBL fold hydrolase</fullName>
    </submittedName>
</protein>
<dbReference type="Proteomes" id="UP000199541">
    <property type="component" value="Unassembled WGS sequence"/>
</dbReference>
<dbReference type="InterPro" id="IPR036866">
    <property type="entry name" value="RibonucZ/Hydroxyglut_hydro"/>
</dbReference>
<dbReference type="Pfam" id="PF00753">
    <property type="entry name" value="Lactamase_B"/>
    <property type="match status" value="1"/>
</dbReference>
<dbReference type="SMART" id="SM00849">
    <property type="entry name" value="Lactamase_B"/>
    <property type="match status" value="1"/>
</dbReference>
<dbReference type="AlphaFoldDB" id="A0AAN4ZYZ1"/>
<reference evidence="3 4" key="2">
    <citation type="submission" date="2016-10" db="EMBL/GenBank/DDBJ databases">
        <authorList>
            <person name="Varghese N."/>
            <person name="Submissions S."/>
        </authorList>
    </citation>
    <scope>NUCLEOTIDE SEQUENCE [LARGE SCALE GENOMIC DNA]</scope>
    <source>
        <strain evidence="3 4">DSM 24802</strain>
    </source>
</reference>
<keyword evidence="2" id="KW-0378">Hydrolase</keyword>
<evidence type="ECO:0000313" key="2">
    <source>
        <dbReference type="EMBL" id="GHE00166.1"/>
    </source>
</evidence>
<evidence type="ECO:0000313" key="3">
    <source>
        <dbReference type="EMBL" id="SDW36002.1"/>
    </source>
</evidence>
<dbReference type="InterPro" id="IPR048933">
    <property type="entry name" value="B_lactamase-like_C"/>
</dbReference>
<dbReference type="RefSeq" id="WP_035841865.1">
    <property type="nucleotide sequence ID" value="NZ_BNAB01000003.1"/>
</dbReference>
<sequence>MTDLQPLQIRTPWQDPPADGGAIEVAEGVLWLRLPLPMRLDHVNVYALDEGDGWTLVDTGFDTRHARKIWARLLQGPLAGRPVRRVIATHHHPDHLGLAGWFQTEHGAELAMPRLGWFMARMLLLDEEALPSPQTLAFWRALGMDPEVYARRAAERPYNFSDVVAPMPSGFTRISDGDVIEIGGRRWDVRFGHGHAPDHATFWSRDDDLVLAGDQLLPSISPNLGVHTTEQGADPVGEWLDSCARLAAFAEDRHLVLPGHKLPYRGLPLRMRQLAENHINALTRLLDHLETPRKAGECFVPIFKREIGGDQYGLALSETAAHLNHLWRRGQIRRDTDPDGAWIWRRA</sequence>
<dbReference type="Proteomes" id="UP000634647">
    <property type="component" value="Unassembled WGS sequence"/>
</dbReference>
<dbReference type="GO" id="GO:0016787">
    <property type="term" value="F:hydrolase activity"/>
    <property type="evidence" value="ECO:0007669"/>
    <property type="project" value="UniProtKB-KW"/>
</dbReference>
<dbReference type="InterPro" id="IPR050662">
    <property type="entry name" value="Sec-metab_biosynth-thioest"/>
</dbReference>
<comment type="caution">
    <text evidence="2">The sequence shown here is derived from an EMBL/GenBank/DDBJ whole genome shotgun (WGS) entry which is preliminary data.</text>
</comment>
<feature type="domain" description="Metallo-beta-lactamase" evidence="1">
    <location>
        <begin position="42"/>
        <end position="260"/>
    </location>
</feature>
<keyword evidence="4" id="KW-1185">Reference proteome</keyword>
<name>A0AAN4ZYZ1_9RHOB</name>
<dbReference type="SUPFAM" id="SSF56281">
    <property type="entry name" value="Metallo-hydrolase/oxidoreductase"/>
    <property type="match status" value="1"/>
</dbReference>
<reference evidence="2" key="1">
    <citation type="journal article" date="2014" name="Int. J. Syst. Evol. Microbiol.">
        <title>Complete genome sequence of Corynebacterium casei LMG S-19264T (=DSM 44701T), isolated from a smear-ripened cheese.</title>
        <authorList>
            <consortium name="US DOE Joint Genome Institute (JGI-PGF)"/>
            <person name="Walter F."/>
            <person name="Albersmeier A."/>
            <person name="Kalinowski J."/>
            <person name="Ruckert C."/>
        </authorList>
    </citation>
    <scope>NUCLEOTIDE SEQUENCE</scope>
    <source>
        <strain evidence="2">CGMCC 1.10859</strain>
    </source>
</reference>
<gene>
    <name evidence="2" type="ORF">GCM10008024_10790</name>
    <name evidence="3" type="ORF">SAMN05444006_10312</name>
</gene>
<dbReference type="Pfam" id="PF21221">
    <property type="entry name" value="B_lactamase-like_C"/>
    <property type="match status" value="1"/>
</dbReference>
<evidence type="ECO:0000313" key="5">
    <source>
        <dbReference type="Proteomes" id="UP000634647"/>
    </source>
</evidence>
<evidence type="ECO:0000313" key="4">
    <source>
        <dbReference type="Proteomes" id="UP000199541"/>
    </source>
</evidence>
<dbReference type="Gene3D" id="3.60.15.10">
    <property type="entry name" value="Ribonuclease Z/Hydroxyacylglutathione hydrolase-like"/>
    <property type="match status" value="1"/>
</dbReference>
<accession>A0AAN4ZYZ1</accession>